<dbReference type="EMBL" id="JBIGHW010000010">
    <property type="protein sequence ID" value="MFG6442420.1"/>
    <property type="molecule type" value="Genomic_DNA"/>
</dbReference>
<evidence type="ECO:0008006" key="4">
    <source>
        <dbReference type="Google" id="ProtNLM"/>
    </source>
</evidence>
<protein>
    <recommendedName>
        <fullName evidence="4">Transporter substrate-binding domain-containing protein</fullName>
    </recommendedName>
</protein>
<dbReference type="SUPFAM" id="SSF53850">
    <property type="entry name" value="Periplasmic binding protein-like II"/>
    <property type="match status" value="1"/>
</dbReference>
<gene>
    <name evidence="2" type="ORF">ACG0Z3_17175</name>
</gene>
<comment type="caution">
    <text evidence="2">The sequence shown here is derived from an EMBL/GenBank/DDBJ whole genome shotgun (WGS) entry which is preliminary data.</text>
</comment>
<proteinExistence type="predicted"/>
<feature type="signal peptide" evidence="1">
    <location>
        <begin position="1"/>
        <end position="27"/>
    </location>
</feature>
<reference evidence="2 3" key="1">
    <citation type="submission" date="2024-08" db="EMBL/GenBank/DDBJ databases">
        <authorList>
            <person name="Lu H."/>
        </authorList>
    </citation>
    <scope>NUCLEOTIDE SEQUENCE [LARGE SCALE GENOMIC DNA]</scope>
    <source>
        <strain evidence="2 3">LKC17W</strain>
    </source>
</reference>
<dbReference type="RefSeq" id="WP_394399648.1">
    <property type="nucleotide sequence ID" value="NZ_JBIGHW010000010.1"/>
</dbReference>
<organism evidence="2 3">
    <name type="scientific">Pelomonas margarita</name>
    <dbReference type="NCBI Taxonomy" id="3299031"/>
    <lineage>
        <taxon>Bacteria</taxon>
        <taxon>Pseudomonadati</taxon>
        <taxon>Pseudomonadota</taxon>
        <taxon>Betaproteobacteria</taxon>
        <taxon>Burkholderiales</taxon>
        <taxon>Sphaerotilaceae</taxon>
        <taxon>Roseateles</taxon>
    </lineage>
</organism>
<evidence type="ECO:0000313" key="2">
    <source>
        <dbReference type="EMBL" id="MFG6442420.1"/>
    </source>
</evidence>
<dbReference type="Proteomes" id="UP001606301">
    <property type="component" value="Unassembled WGS sequence"/>
</dbReference>
<keyword evidence="3" id="KW-1185">Reference proteome</keyword>
<evidence type="ECO:0000313" key="3">
    <source>
        <dbReference type="Proteomes" id="UP001606301"/>
    </source>
</evidence>
<keyword evidence="1" id="KW-0732">Signal</keyword>
<evidence type="ECO:0000256" key="1">
    <source>
        <dbReference type="SAM" id="SignalP"/>
    </source>
</evidence>
<feature type="chain" id="PRO_5045420176" description="Transporter substrate-binding domain-containing protein" evidence="1">
    <location>
        <begin position="28"/>
        <end position="270"/>
    </location>
</feature>
<accession>A0ABW7FM54</accession>
<name>A0ABW7FM54_9BURK</name>
<sequence>MKPSPWSRCVVIAVVALWALAGSAAWAQGGCPARLRISFPDAPAEPFLQGRGDAFAAPPGLLVDWVRGALKRLGCDTQAELLRLPSRRVRAMLGSGELDLVAAVAQGGPMAALLTLPRPQGARGQFDLSLGQVEYALYAHRAGLAAQGGAPVLPPQARVGVTAGSSAERLAQERGWPVEPAPNHESVLQKLLAGRTPLLLMHSYYLDERLRRDAALARQVVRVGPPVERLRLHVGARPAFAEQHPAFMGRFWRELCRQSADAGGACRLPA</sequence>